<dbReference type="RefSeq" id="WP_111319629.1">
    <property type="nucleotide sequence ID" value="NZ_BIFX01000001.1"/>
</dbReference>
<gene>
    <name evidence="2" type="ORF">EI42_01075</name>
</gene>
<protein>
    <submittedName>
        <fullName evidence="2">CubicO group peptidase (Beta-lactamase class C family)</fullName>
    </submittedName>
</protein>
<dbReference type="EMBL" id="QKUF01000002">
    <property type="protein sequence ID" value="PZW34238.1"/>
    <property type="molecule type" value="Genomic_DNA"/>
</dbReference>
<reference evidence="2 3" key="1">
    <citation type="submission" date="2018-06" db="EMBL/GenBank/DDBJ databases">
        <title>Genomic Encyclopedia of Archaeal and Bacterial Type Strains, Phase II (KMG-II): from individual species to whole genera.</title>
        <authorList>
            <person name="Goeker M."/>
        </authorList>
    </citation>
    <scope>NUCLEOTIDE SEQUENCE [LARGE SCALE GENOMIC DNA]</scope>
    <source>
        <strain evidence="2 3">ATCC BAA-1881</strain>
    </source>
</reference>
<dbReference type="OrthoDB" id="9770183at2"/>
<keyword evidence="3" id="KW-1185">Reference proteome</keyword>
<dbReference type="PANTHER" id="PTHR43283:SF3">
    <property type="entry name" value="BETA-LACTAMASE FAMILY PROTEIN (AFU_ORTHOLOGUE AFUA_5G07500)"/>
    <property type="match status" value="1"/>
</dbReference>
<dbReference type="Gene3D" id="3.40.710.10">
    <property type="entry name" value="DD-peptidase/beta-lactamase superfamily"/>
    <property type="match status" value="1"/>
</dbReference>
<dbReference type="AlphaFoldDB" id="A0A326UBQ3"/>
<comment type="caution">
    <text evidence="2">The sequence shown here is derived from an EMBL/GenBank/DDBJ whole genome shotgun (WGS) entry which is preliminary data.</text>
</comment>
<evidence type="ECO:0000313" key="2">
    <source>
        <dbReference type="EMBL" id="PZW34238.1"/>
    </source>
</evidence>
<sequence>MIKTRNLSRARLDRLHKYIAGSVERGEIPGIVTLVSRHGEVHVDTVGNKSLAGSDPIQRDTIFRIASMSKPITAAATMILAEEGKLRLGDAVEKWLPELADRKVLKRIDAPLDETVPAHRPITVRDLLTFTMGFGLLFTPAGAYPILKAANELQIGMALAGAQLQEKPDPDEWIRRLGTLPLMYQPGEQWLYGIGSEVLSVLIARVSGQPFETFLRERIFEPLGMKDTGFSVPPDKLHRLASCYIADPATGTLKLFDGVQESRWSRPPIFPSGATGLVSTIDDYLAFGQMLLNKGRYGSERILSRPSVEAMITDQLTPAQKAASSLPLFPGFFESNGWGFGVSMVTRRDDIASVPGRFGWLGSMGTSWFSDPKEDLVGILLTQRSLPLNLYYDFWTLVYQTIDD</sequence>
<organism evidence="2 3">
    <name type="scientific">Thermosporothrix hazakensis</name>
    <dbReference type="NCBI Taxonomy" id="644383"/>
    <lineage>
        <taxon>Bacteria</taxon>
        <taxon>Bacillati</taxon>
        <taxon>Chloroflexota</taxon>
        <taxon>Ktedonobacteria</taxon>
        <taxon>Ktedonobacterales</taxon>
        <taxon>Thermosporotrichaceae</taxon>
        <taxon>Thermosporothrix</taxon>
    </lineage>
</organism>
<dbReference type="InterPro" id="IPR012338">
    <property type="entry name" value="Beta-lactam/transpept-like"/>
</dbReference>
<proteinExistence type="predicted"/>
<dbReference type="SUPFAM" id="SSF56601">
    <property type="entry name" value="beta-lactamase/transpeptidase-like"/>
    <property type="match status" value="1"/>
</dbReference>
<dbReference type="PANTHER" id="PTHR43283">
    <property type="entry name" value="BETA-LACTAMASE-RELATED"/>
    <property type="match status" value="1"/>
</dbReference>
<feature type="domain" description="Beta-lactamase-related" evidence="1">
    <location>
        <begin position="17"/>
        <end position="386"/>
    </location>
</feature>
<evidence type="ECO:0000313" key="3">
    <source>
        <dbReference type="Proteomes" id="UP000248806"/>
    </source>
</evidence>
<dbReference type="InterPro" id="IPR050789">
    <property type="entry name" value="Diverse_Enzym_Activities"/>
</dbReference>
<evidence type="ECO:0000259" key="1">
    <source>
        <dbReference type="Pfam" id="PF00144"/>
    </source>
</evidence>
<dbReference type="Pfam" id="PF00144">
    <property type="entry name" value="Beta-lactamase"/>
    <property type="match status" value="1"/>
</dbReference>
<accession>A0A326UBQ3</accession>
<dbReference type="Proteomes" id="UP000248806">
    <property type="component" value="Unassembled WGS sequence"/>
</dbReference>
<dbReference type="InterPro" id="IPR001466">
    <property type="entry name" value="Beta-lactam-related"/>
</dbReference>
<name>A0A326UBQ3_THEHA</name>